<sequence length="51" mass="5624">MRIPKAKLSMVRTGQRGRRWPFWCKRTTESRTSGVGRAEDACGRGTALGGS</sequence>
<gene>
    <name evidence="1" type="ORF">CXB51_017407</name>
</gene>
<evidence type="ECO:0000313" key="1">
    <source>
        <dbReference type="EMBL" id="KAG8489329.1"/>
    </source>
</evidence>
<accession>A0A8J5YNG3</accession>
<dbReference type="EMBL" id="JAHUZN010000007">
    <property type="protein sequence ID" value="KAG8489329.1"/>
    <property type="molecule type" value="Genomic_DNA"/>
</dbReference>
<comment type="caution">
    <text evidence="1">The sequence shown here is derived from an EMBL/GenBank/DDBJ whole genome shotgun (WGS) entry which is preliminary data.</text>
</comment>
<protein>
    <submittedName>
        <fullName evidence="1">Uncharacterized protein</fullName>
    </submittedName>
</protein>
<evidence type="ECO:0000313" key="2">
    <source>
        <dbReference type="Proteomes" id="UP000701853"/>
    </source>
</evidence>
<name>A0A8J5YNG3_9ROSI</name>
<keyword evidence="2" id="KW-1185">Reference proteome</keyword>
<dbReference type="Proteomes" id="UP000701853">
    <property type="component" value="Chromosome 7"/>
</dbReference>
<dbReference type="AlphaFoldDB" id="A0A8J5YNG3"/>
<organism evidence="1 2">
    <name type="scientific">Gossypium anomalum</name>
    <dbReference type="NCBI Taxonomy" id="47600"/>
    <lineage>
        <taxon>Eukaryota</taxon>
        <taxon>Viridiplantae</taxon>
        <taxon>Streptophyta</taxon>
        <taxon>Embryophyta</taxon>
        <taxon>Tracheophyta</taxon>
        <taxon>Spermatophyta</taxon>
        <taxon>Magnoliopsida</taxon>
        <taxon>eudicotyledons</taxon>
        <taxon>Gunneridae</taxon>
        <taxon>Pentapetalae</taxon>
        <taxon>rosids</taxon>
        <taxon>malvids</taxon>
        <taxon>Malvales</taxon>
        <taxon>Malvaceae</taxon>
        <taxon>Malvoideae</taxon>
        <taxon>Gossypium</taxon>
    </lineage>
</organism>
<reference evidence="1 2" key="1">
    <citation type="journal article" date="2021" name="bioRxiv">
        <title>The Gossypium anomalum genome as a resource for cotton improvement and evolutionary analysis of hybrid incompatibility.</title>
        <authorList>
            <person name="Grover C.E."/>
            <person name="Yuan D."/>
            <person name="Arick M.A."/>
            <person name="Miller E.R."/>
            <person name="Hu G."/>
            <person name="Peterson D.G."/>
            <person name="Wendel J.F."/>
            <person name="Udall J.A."/>
        </authorList>
    </citation>
    <scope>NUCLEOTIDE SEQUENCE [LARGE SCALE GENOMIC DNA]</scope>
    <source>
        <strain evidence="1">JFW-Udall</strain>
        <tissue evidence="1">Leaf</tissue>
    </source>
</reference>
<proteinExistence type="predicted"/>